<dbReference type="EMBL" id="GAIX01013959">
    <property type="protein sequence ID" value="JAA78601.1"/>
    <property type="molecule type" value="Transcribed_RNA"/>
</dbReference>
<dbReference type="AlphaFoldDB" id="S4NIR5"/>
<accession>S4NIR5</accession>
<reference evidence="1" key="2">
    <citation type="submission" date="2013-05" db="EMBL/GenBank/DDBJ databases">
        <authorList>
            <person name="Carter J.-M."/>
            <person name="Baker S.C."/>
            <person name="Pink R."/>
            <person name="Carter D.R.F."/>
            <person name="Collins A."/>
            <person name="Tomlin J."/>
            <person name="Gibbs M."/>
            <person name="Breuker C.J."/>
        </authorList>
    </citation>
    <scope>NUCLEOTIDE SEQUENCE</scope>
    <source>
        <tissue evidence="1">Ovary</tissue>
    </source>
</reference>
<reference evidence="1" key="1">
    <citation type="journal article" date="2013" name="BMC Genomics">
        <title>Unscrambling butterfly oogenesis.</title>
        <authorList>
            <person name="Carter J.M."/>
            <person name="Baker S.C."/>
            <person name="Pink R."/>
            <person name="Carter D.R."/>
            <person name="Collins A."/>
            <person name="Tomlin J."/>
            <person name="Gibbs M."/>
            <person name="Breuker C.J."/>
        </authorList>
    </citation>
    <scope>NUCLEOTIDE SEQUENCE</scope>
    <source>
        <tissue evidence="1">Ovary</tissue>
    </source>
</reference>
<name>S4NIR5_9NEOP</name>
<proteinExistence type="predicted"/>
<sequence>MLITCANHSTFRRNSLDDFIYFCILQPTVLQTAQRTDVASIASLLISTTIRLGEVETIVQSLVSKFQ</sequence>
<organism evidence="1">
    <name type="scientific">Pararge aegeria</name>
    <name type="common">speckled wood butterfly</name>
    <dbReference type="NCBI Taxonomy" id="116150"/>
    <lineage>
        <taxon>Eukaryota</taxon>
        <taxon>Metazoa</taxon>
        <taxon>Ecdysozoa</taxon>
        <taxon>Arthropoda</taxon>
        <taxon>Hexapoda</taxon>
        <taxon>Insecta</taxon>
        <taxon>Pterygota</taxon>
        <taxon>Neoptera</taxon>
        <taxon>Endopterygota</taxon>
        <taxon>Lepidoptera</taxon>
        <taxon>Glossata</taxon>
        <taxon>Ditrysia</taxon>
        <taxon>Papilionoidea</taxon>
        <taxon>Nymphalidae</taxon>
        <taxon>Satyrinae</taxon>
        <taxon>Satyrini</taxon>
        <taxon>Parargina</taxon>
        <taxon>Pararge</taxon>
    </lineage>
</organism>
<evidence type="ECO:0000313" key="1">
    <source>
        <dbReference type="EMBL" id="JAA78601.1"/>
    </source>
</evidence>
<protein>
    <submittedName>
        <fullName evidence="1">Uncharacterized protein</fullName>
    </submittedName>
</protein>